<gene>
    <name evidence="7" type="ORF">KDD93_08550</name>
</gene>
<dbReference type="Proteomes" id="UP000682951">
    <property type="component" value="Unassembled WGS sequence"/>
</dbReference>
<evidence type="ECO:0000313" key="7">
    <source>
        <dbReference type="EMBL" id="MBR8464606.1"/>
    </source>
</evidence>
<dbReference type="SMART" id="SM00382">
    <property type="entry name" value="AAA"/>
    <property type="match status" value="1"/>
</dbReference>
<protein>
    <submittedName>
        <fullName evidence="7">ABC transporter ATP-binding protein</fullName>
    </submittedName>
</protein>
<dbReference type="PANTHER" id="PTHR42794">
    <property type="entry name" value="HEMIN IMPORT ATP-BINDING PROTEIN HMUV"/>
    <property type="match status" value="1"/>
</dbReference>
<dbReference type="InterPro" id="IPR027417">
    <property type="entry name" value="P-loop_NTPase"/>
</dbReference>
<feature type="domain" description="ABC transporter" evidence="6">
    <location>
        <begin position="2"/>
        <end position="239"/>
    </location>
</feature>
<organism evidence="7 8">
    <name type="scientific">Campylobacter anatolicus</name>
    <dbReference type="NCBI Taxonomy" id="2829105"/>
    <lineage>
        <taxon>Bacteria</taxon>
        <taxon>Pseudomonadati</taxon>
        <taxon>Campylobacterota</taxon>
        <taxon>Epsilonproteobacteria</taxon>
        <taxon>Campylobacterales</taxon>
        <taxon>Campylobacteraceae</taxon>
        <taxon>Campylobacter</taxon>
    </lineage>
</organism>
<keyword evidence="3 7" id="KW-0067">ATP-binding</keyword>
<evidence type="ECO:0000256" key="3">
    <source>
        <dbReference type="ARBA" id="ARBA00022840"/>
    </source>
</evidence>
<dbReference type="InterPro" id="IPR003593">
    <property type="entry name" value="AAA+_ATPase"/>
</dbReference>
<dbReference type="PROSITE" id="PS00211">
    <property type="entry name" value="ABC_TRANSPORTER_1"/>
    <property type="match status" value="1"/>
</dbReference>
<evidence type="ECO:0000313" key="8">
    <source>
        <dbReference type="Proteomes" id="UP000682951"/>
    </source>
</evidence>
<dbReference type="EMBL" id="JAGSSW010000010">
    <property type="protein sequence ID" value="MBR8464606.1"/>
    <property type="molecule type" value="Genomic_DNA"/>
</dbReference>
<accession>A0ABS5HK02</accession>
<comment type="function">
    <text evidence="5">Part of the ABC transporter complex HmuTUV involved in hemin import. Responsible for energy coupling to the transport system.</text>
</comment>
<dbReference type="Gene3D" id="3.40.50.300">
    <property type="entry name" value="P-loop containing nucleotide triphosphate hydrolases"/>
    <property type="match status" value="1"/>
</dbReference>
<dbReference type="PANTHER" id="PTHR42794:SF1">
    <property type="entry name" value="HEMIN IMPORT ATP-BINDING PROTEIN HMUV"/>
    <property type="match status" value="1"/>
</dbReference>
<dbReference type="CDD" id="cd03214">
    <property type="entry name" value="ABC_Iron-Siderophores_B12_Hemin"/>
    <property type="match status" value="1"/>
</dbReference>
<keyword evidence="1" id="KW-0813">Transport</keyword>
<evidence type="ECO:0000256" key="5">
    <source>
        <dbReference type="ARBA" id="ARBA00037066"/>
    </source>
</evidence>
<keyword evidence="8" id="KW-1185">Reference proteome</keyword>
<evidence type="ECO:0000259" key="6">
    <source>
        <dbReference type="PROSITE" id="PS50893"/>
    </source>
</evidence>
<keyword evidence="4" id="KW-1278">Translocase</keyword>
<comment type="caution">
    <text evidence="7">The sequence shown here is derived from an EMBL/GenBank/DDBJ whole genome shotgun (WGS) entry which is preliminary data.</text>
</comment>
<evidence type="ECO:0000256" key="1">
    <source>
        <dbReference type="ARBA" id="ARBA00022448"/>
    </source>
</evidence>
<dbReference type="InterPro" id="IPR017871">
    <property type="entry name" value="ABC_transporter-like_CS"/>
</dbReference>
<evidence type="ECO:0000256" key="4">
    <source>
        <dbReference type="ARBA" id="ARBA00022967"/>
    </source>
</evidence>
<dbReference type="SUPFAM" id="SSF52540">
    <property type="entry name" value="P-loop containing nucleoside triphosphate hydrolases"/>
    <property type="match status" value="1"/>
</dbReference>
<reference evidence="7 8" key="1">
    <citation type="submission" date="2021-04" db="EMBL/GenBank/DDBJ databases">
        <title>Molecular and phenotypic characterization and identification of bacterial isolates recovered from the Anatolian ground squirrels (Spermophilus xanthoprymnus) and which have the potential to form a new species in the Campylobacter genus.</title>
        <authorList>
            <person name="Aydin F."/>
            <person name="Abay S."/>
            <person name="Kayman T."/>
            <person name="Karakaya E."/>
            <person name="Mustak H.K."/>
            <person name="Mustak I.B."/>
            <person name="Bilgin N."/>
            <person name="Duzler A."/>
            <person name="Sahin O."/>
            <person name="Guran O."/>
            <person name="Saticioglu I.B."/>
        </authorList>
    </citation>
    <scope>NUCLEOTIDE SEQUENCE [LARGE SCALE GENOMIC DNA]</scope>
    <source>
        <strain evidence="8">faydin-G24</strain>
    </source>
</reference>
<proteinExistence type="predicted"/>
<dbReference type="Pfam" id="PF00005">
    <property type="entry name" value="ABC_tran"/>
    <property type="match status" value="1"/>
</dbReference>
<evidence type="ECO:0000256" key="2">
    <source>
        <dbReference type="ARBA" id="ARBA00022741"/>
    </source>
</evidence>
<dbReference type="GO" id="GO:0005524">
    <property type="term" value="F:ATP binding"/>
    <property type="evidence" value="ECO:0007669"/>
    <property type="project" value="UniProtKB-KW"/>
</dbReference>
<name>A0ABS5HK02_9BACT</name>
<keyword evidence="2" id="KW-0547">Nucleotide-binding</keyword>
<dbReference type="InterPro" id="IPR003439">
    <property type="entry name" value="ABC_transporter-like_ATP-bd"/>
</dbReference>
<sequence length="256" mass="28971">MLNVKNLSFEYEKRKILKDINFDAKQGEFIGILGSNGCGKSTFLKNILKILQPKSGIISLENRTINDYSLKELARILGFVPQKSMLNSPLLVEDIIFMGRFCHLKNQFVGYSELDHKKVDEIMNLLGITHFAKRVANSLSGGEFQRVILARALVSEPKILLLDEPTSALDLNYAIEILKICTKLTKELNLLSVIVLHDLNLAALFCDRVVMLKDGKVRHNGSVRELYTKEILKEIYGLNCDIIEYKNSPFVVALKD</sequence>
<dbReference type="RefSeq" id="WP_212142437.1">
    <property type="nucleotide sequence ID" value="NZ_JAGSSW010000010.1"/>
</dbReference>
<dbReference type="PROSITE" id="PS50893">
    <property type="entry name" value="ABC_TRANSPORTER_2"/>
    <property type="match status" value="1"/>
</dbReference>